<dbReference type="EMBL" id="BAAAYV010000006">
    <property type="protein sequence ID" value="GAA3657156.1"/>
    <property type="molecule type" value="Genomic_DNA"/>
</dbReference>
<dbReference type="PANTHER" id="PTHR38460">
    <property type="entry name" value="TAUTOMERASE YOLI-RELATED"/>
    <property type="match status" value="1"/>
</dbReference>
<dbReference type="PANTHER" id="PTHR38460:SF1">
    <property type="entry name" value="TAUTOMERASE YOLI-RELATED"/>
    <property type="match status" value="1"/>
</dbReference>
<comment type="caution">
    <text evidence="1">The sequence shown here is derived from an EMBL/GenBank/DDBJ whole genome shotgun (WGS) entry which is preliminary data.</text>
</comment>
<name>A0ABP7BEK8_9MICO</name>
<dbReference type="InterPro" id="IPR014347">
    <property type="entry name" value="Tautomerase/MIF_sf"/>
</dbReference>
<keyword evidence="2" id="KW-1185">Reference proteome</keyword>
<accession>A0ABP7BEK8</accession>
<organism evidence="1 2">
    <name type="scientific">Microbacterium marinilacus</name>
    <dbReference type="NCBI Taxonomy" id="415209"/>
    <lineage>
        <taxon>Bacteria</taxon>
        <taxon>Bacillati</taxon>
        <taxon>Actinomycetota</taxon>
        <taxon>Actinomycetes</taxon>
        <taxon>Micrococcales</taxon>
        <taxon>Microbacteriaceae</taxon>
        <taxon>Microbacterium</taxon>
    </lineage>
</organism>
<protein>
    <submittedName>
        <fullName evidence="1">Tautomerase family protein</fullName>
    </submittedName>
</protein>
<dbReference type="SUPFAM" id="SSF55331">
    <property type="entry name" value="Tautomerase/MIF"/>
    <property type="match status" value="1"/>
</dbReference>
<gene>
    <name evidence="1" type="ORF">GCM10022202_16840</name>
</gene>
<dbReference type="Pfam" id="PF14552">
    <property type="entry name" value="Tautomerase_2"/>
    <property type="match status" value="1"/>
</dbReference>
<dbReference type="Gene3D" id="3.30.429.10">
    <property type="entry name" value="Macrophage Migration Inhibitory Factor"/>
    <property type="match status" value="1"/>
</dbReference>
<reference evidence="2" key="1">
    <citation type="journal article" date="2019" name="Int. J. Syst. Evol. Microbiol.">
        <title>The Global Catalogue of Microorganisms (GCM) 10K type strain sequencing project: providing services to taxonomists for standard genome sequencing and annotation.</title>
        <authorList>
            <consortium name="The Broad Institute Genomics Platform"/>
            <consortium name="The Broad Institute Genome Sequencing Center for Infectious Disease"/>
            <person name="Wu L."/>
            <person name="Ma J."/>
        </authorList>
    </citation>
    <scope>NUCLEOTIDE SEQUENCE [LARGE SCALE GENOMIC DNA]</scope>
    <source>
        <strain evidence="2">JCM 16546</strain>
    </source>
</reference>
<proteinExistence type="predicted"/>
<dbReference type="Proteomes" id="UP001410795">
    <property type="component" value="Unassembled WGS sequence"/>
</dbReference>
<dbReference type="RefSeq" id="WP_221858508.1">
    <property type="nucleotide sequence ID" value="NZ_BAAAYV010000006.1"/>
</dbReference>
<sequence>MPLSRIEVRRPRPDHEVHALIEAVYQAQREALGVPEGDRQIRYVEHRPDRFAAPPTRTDDYTVVEITLFPGRSIDAKRALYASIVRRFGEVGIAPDDVFIVLHEPPLENWGIRGGQPASEVDLGFPLDV</sequence>
<evidence type="ECO:0000313" key="1">
    <source>
        <dbReference type="EMBL" id="GAA3657156.1"/>
    </source>
</evidence>
<dbReference type="InterPro" id="IPR037479">
    <property type="entry name" value="Tauto_MSAD"/>
</dbReference>
<evidence type="ECO:0000313" key="2">
    <source>
        <dbReference type="Proteomes" id="UP001410795"/>
    </source>
</evidence>